<dbReference type="Pfam" id="PF13458">
    <property type="entry name" value="Peripla_BP_6"/>
    <property type="match status" value="1"/>
</dbReference>
<sequence>MNTATRKGRSKSIATAAASALAVVVALSACGAPGADGGAPAEGASSLTIPLVFDATGAAGPFASEALRGAQLAITEVNEAGGIDGTLIEPVVTDSGSDPQQAAAAMNRAVRDNAPVVLYGSGSNMALAMAPIAQQASTPLIAVQSGAPGLLENGEYVYRSTPQQVLFHELQAQYLAEQGVERVAVLYNSDNETYNELGSEGYAAFGEEYGFSVESEGIMTADSDVSTVTSLLLESEPDAFVMLLQSNNNTVPERLRQLGFEGIIAGSISIGVPTLTAMGDLANGIVWPDTFAYDIECESGSAFVEAYEAEYGELPGSLGASGYDGARMMIEGMRNAPSLDAEGIQQGLQTVLESGFDEAATCEVWFDEERNPHSPARLLQWQDGAFSTIATE</sequence>
<proteinExistence type="inferred from homology"/>
<feature type="domain" description="Leucine-binding protein" evidence="6">
    <location>
        <begin position="47"/>
        <end position="384"/>
    </location>
</feature>
<dbReference type="SUPFAM" id="SSF53822">
    <property type="entry name" value="Periplasmic binding protein-like I"/>
    <property type="match status" value="1"/>
</dbReference>
<evidence type="ECO:0000313" key="7">
    <source>
        <dbReference type="EMBL" id="GEK79111.1"/>
    </source>
</evidence>
<dbReference type="PANTHER" id="PTHR30483:SF6">
    <property type="entry name" value="PERIPLASMIC BINDING PROTEIN OF ABC TRANSPORTER FOR NATURAL AMINO ACIDS"/>
    <property type="match status" value="1"/>
</dbReference>
<feature type="signal peptide" evidence="5">
    <location>
        <begin position="1"/>
        <end position="31"/>
    </location>
</feature>
<dbReference type="InterPro" id="IPR000709">
    <property type="entry name" value="Leu_Ile_Val-bd"/>
</dbReference>
<keyword evidence="4" id="KW-0029">Amino-acid transport</keyword>
<reference evidence="7 8" key="1">
    <citation type="submission" date="2019-07" db="EMBL/GenBank/DDBJ databases">
        <title>Whole genome shotgun sequence of Agrococcus baldri NBRC 103055.</title>
        <authorList>
            <person name="Hosoyama A."/>
            <person name="Uohara A."/>
            <person name="Ohji S."/>
            <person name="Ichikawa N."/>
        </authorList>
    </citation>
    <scope>NUCLEOTIDE SEQUENCE [LARGE SCALE GENOMIC DNA]</scope>
    <source>
        <strain evidence="7 8">NBRC 103055</strain>
    </source>
</reference>
<feature type="chain" id="PRO_5041673948" evidence="5">
    <location>
        <begin position="32"/>
        <end position="392"/>
    </location>
</feature>
<dbReference type="InterPro" id="IPR051010">
    <property type="entry name" value="BCAA_transport"/>
</dbReference>
<dbReference type="InterPro" id="IPR028081">
    <property type="entry name" value="Leu-bd"/>
</dbReference>
<evidence type="ECO:0000313" key="8">
    <source>
        <dbReference type="Proteomes" id="UP000321749"/>
    </source>
</evidence>
<dbReference type="Proteomes" id="UP000321749">
    <property type="component" value="Unassembled WGS sequence"/>
</dbReference>
<accession>A0AA87UQL3</accession>
<comment type="caution">
    <text evidence="7">The sequence shown here is derived from an EMBL/GenBank/DDBJ whole genome shotgun (WGS) entry which is preliminary data.</text>
</comment>
<protein>
    <submittedName>
        <fullName evidence="7">Branched-chain amino acid ABC transporter substrate-binding protein</fullName>
    </submittedName>
</protein>
<dbReference type="PROSITE" id="PS51257">
    <property type="entry name" value="PROKAR_LIPOPROTEIN"/>
    <property type="match status" value="1"/>
</dbReference>
<dbReference type="PANTHER" id="PTHR30483">
    <property type="entry name" value="LEUCINE-SPECIFIC-BINDING PROTEIN"/>
    <property type="match status" value="1"/>
</dbReference>
<name>A0AA87UQL3_9MICO</name>
<keyword evidence="8" id="KW-1185">Reference proteome</keyword>
<dbReference type="PRINTS" id="PR00337">
    <property type="entry name" value="LEUILEVALBP"/>
</dbReference>
<evidence type="ECO:0000256" key="5">
    <source>
        <dbReference type="SAM" id="SignalP"/>
    </source>
</evidence>
<dbReference type="AlphaFoldDB" id="A0AA87UQL3"/>
<evidence type="ECO:0000259" key="6">
    <source>
        <dbReference type="Pfam" id="PF13458"/>
    </source>
</evidence>
<keyword evidence="3 5" id="KW-0732">Signal</keyword>
<dbReference type="EMBL" id="BJUU01000002">
    <property type="protein sequence ID" value="GEK79111.1"/>
    <property type="molecule type" value="Genomic_DNA"/>
</dbReference>
<comment type="similarity">
    <text evidence="1">Belongs to the leucine-binding protein family.</text>
</comment>
<evidence type="ECO:0000256" key="4">
    <source>
        <dbReference type="ARBA" id="ARBA00022970"/>
    </source>
</evidence>
<dbReference type="RefSeq" id="WP_146792491.1">
    <property type="nucleotide sequence ID" value="NZ_BJUU01000002.1"/>
</dbReference>
<dbReference type="GO" id="GO:0006865">
    <property type="term" value="P:amino acid transport"/>
    <property type="evidence" value="ECO:0007669"/>
    <property type="project" value="UniProtKB-KW"/>
</dbReference>
<gene>
    <name evidence="7" type="ORF">ABA31_04620</name>
</gene>
<organism evidence="7 8">
    <name type="scientific">Agrococcus baldri</name>
    <dbReference type="NCBI Taxonomy" id="153730"/>
    <lineage>
        <taxon>Bacteria</taxon>
        <taxon>Bacillati</taxon>
        <taxon>Actinomycetota</taxon>
        <taxon>Actinomycetes</taxon>
        <taxon>Micrococcales</taxon>
        <taxon>Microbacteriaceae</taxon>
        <taxon>Agrococcus</taxon>
    </lineage>
</organism>
<keyword evidence="2" id="KW-0813">Transport</keyword>
<dbReference type="Gene3D" id="3.40.50.2300">
    <property type="match status" value="2"/>
</dbReference>
<dbReference type="InterPro" id="IPR028082">
    <property type="entry name" value="Peripla_BP_I"/>
</dbReference>
<evidence type="ECO:0000256" key="2">
    <source>
        <dbReference type="ARBA" id="ARBA00022448"/>
    </source>
</evidence>
<evidence type="ECO:0000256" key="3">
    <source>
        <dbReference type="ARBA" id="ARBA00022729"/>
    </source>
</evidence>
<evidence type="ECO:0000256" key="1">
    <source>
        <dbReference type="ARBA" id="ARBA00010062"/>
    </source>
</evidence>